<comment type="caution">
    <text evidence="1">The sequence shown here is derived from an EMBL/GenBank/DDBJ whole genome shotgun (WGS) entry which is preliminary data.</text>
</comment>
<evidence type="ECO:0008006" key="3">
    <source>
        <dbReference type="Google" id="ProtNLM"/>
    </source>
</evidence>
<name>A0ABR3DTF8_NEUIN</name>
<evidence type="ECO:0000313" key="1">
    <source>
        <dbReference type="EMBL" id="KAL0475143.1"/>
    </source>
</evidence>
<protein>
    <recommendedName>
        <fullName evidence="3">Lysine-specific metallo-endopeptidase domain-containing protein</fullName>
    </recommendedName>
</protein>
<dbReference type="Proteomes" id="UP001451303">
    <property type="component" value="Unassembled WGS sequence"/>
</dbReference>
<gene>
    <name evidence="1" type="ORF">QR685DRAFT_593786</name>
</gene>
<accession>A0ABR3DTF8</accession>
<sequence>MAFIQLSSMPLHPIYFKIHVPKRHRMAVHWQPKRRSARNEELFTAFLGALSPASSSMGHGGSFRAITYISPRKLKKYYIDPSCDAKFDQQFDGFVREAMEYARLAVNRLTSSSDLDFARVYETLFKMPTSDKQRFNWANDFRLMNPHSASVRMTAYEHVVGVLRDFATNWRKTPNHWEADVRFHCDAQTRFIPIHHSTTSSSSFSSSSPFTYLDPTNSIFNTGSFPSNLTRQAFTSHELSTEGDANGQVHNLFGLTDIQGHSKVQNPATVVIDLGQETWEAFSDNSTRRAKKKTSSRYQDNASVSSDLGMLLKYKSTCKVDDISQWSSVPKIIFHEMMHCRYYGLHDADANASASATGTCTAVGSNWQSCMDVVRWGSGPSCVVLNAESYAMLGLMARLADIRPDDEETGGYTLSREDEGERVKGVVRFYSDITV</sequence>
<evidence type="ECO:0000313" key="2">
    <source>
        <dbReference type="Proteomes" id="UP001451303"/>
    </source>
</evidence>
<keyword evidence="2" id="KW-1185">Reference proteome</keyword>
<organism evidence="1 2">
    <name type="scientific">Neurospora intermedia</name>
    <dbReference type="NCBI Taxonomy" id="5142"/>
    <lineage>
        <taxon>Eukaryota</taxon>
        <taxon>Fungi</taxon>
        <taxon>Dikarya</taxon>
        <taxon>Ascomycota</taxon>
        <taxon>Pezizomycotina</taxon>
        <taxon>Sordariomycetes</taxon>
        <taxon>Sordariomycetidae</taxon>
        <taxon>Sordariales</taxon>
        <taxon>Sordariaceae</taxon>
        <taxon>Neurospora</taxon>
    </lineage>
</organism>
<reference evidence="1 2" key="1">
    <citation type="submission" date="2023-09" db="EMBL/GenBank/DDBJ databases">
        <title>Multi-omics analysis of a traditional fermented food reveals byproduct-associated fungal strains for waste-to-food upcycling.</title>
        <authorList>
            <consortium name="Lawrence Berkeley National Laboratory"/>
            <person name="Rekdal V.M."/>
            <person name="Villalobos-Escobedo J.M."/>
            <person name="Rodriguez-Valeron N."/>
            <person name="Garcia M.O."/>
            <person name="Vasquez D.P."/>
            <person name="Damayanti I."/>
            <person name="Sorensen P.M."/>
            <person name="Baidoo E.E."/>
            <person name="De Carvalho A.C."/>
            <person name="Riley R."/>
            <person name="Lipzen A."/>
            <person name="He G."/>
            <person name="Yan M."/>
            <person name="Haridas S."/>
            <person name="Daum C."/>
            <person name="Yoshinaga Y."/>
            <person name="Ng V."/>
            <person name="Grigoriev I.V."/>
            <person name="Munk R."/>
            <person name="Nuraida L."/>
            <person name="Wijaya C.H."/>
            <person name="Morales P.-C."/>
            <person name="Keasling J.D."/>
        </authorList>
    </citation>
    <scope>NUCLEOTIDE SEQUENCE [LARGE SCALE GENOMIC DNA]</scope>
    <source>
        <strain evidence="1 2">FGSC 2613</strain>
    </source>
</reference>
<proteinExistence type="predicted"/>
<dbReference type="EMBL" id="JAVLET010000001">
    <property type="protein sequence ID" value="KAL0475143.1"/>
    <property type="molecule type" value="Genomic_DNA"/>
</dbReference>